<evidence type="ECO:0000259" key="2">
    <source>
        <dbReference type="Pfam" id="PF00188"/>
    </source>
</evidence>
<keyword evidence="1" id="KW-0732">Signal</keyword>
<evidence type="ECO:0000313" key="5">
    <source>
        <dbReference type="Proteomes" id="UP000548632"/>
    </source>
</evidence>
<dbReference type="RefSeq" id="WP_182583390.1">
    <property type="nucleotide sequence ID" value="NZ_JABVCQ010000009.1"/>
</dbReference>
<feature type="signal peptide" evidence="1">
    <location>
        <begin position="1"/>
        <end position="24"/>
    </location>
</feature>
<feature type="domain" description="DUF4214" evidence="3">
    <location>
        <begin position="642"/>
        <end position="704"/>
    </location>
</feature>
<feature type="chain" id="PRO_5032632793" evidence="1">
    <location>
        <begin position="25"/>
        <end position="784"/>
    </location>
</feature>
<feature type="domain" description="SCP" evidence="2">
    <location>
        <begin position="96"/>
        <end position="209"/>
    </location>
</feature>
<evidence type="ECO:0000313" key="4">
    <source>
        <dbReference type="EMBL" id="MBB1125764.1"/>
    </source>
</evidence>
<dbReference type="SUPFAM" id="SSF55797">
    <property type="entry name" value="PR-1-like"/>
    <property type="match status" value="1"/>
</dbReference>
<dbReference type="Pfam" id="PF13946">
    <property type="entry name" value="DUF4214"/>
    <property type="match status" value="1"/>
</dbReference>
<evidence type="ECO:0000256" key="1">
    <source>
        <dbReference type="SAM" id="SignalP"/>
    </source>
</evidence>
<dbReference type="Gene3D" id="3.40.33.10">
    <property type="entry name" value="CAP"/>
    <property type="match status" value="1"/>
</dbReference>
<keyword evidence="5" id="KW-1185">Reference proteome</keyword>
<reference evidence="4 5" key="1">
    <citation type="journal article" date="2020" name="Arch. Microbiol.">
        <title>The genome sequence of the giant phototrophic gammaproteobacterium Thiospirillum jenense gives insight into its physiological properties and phylogenetic relationships.</title>
        <authorList>
            <person name="Imhoff J.F."/>
            <person name="Meyer T.E."/>
            <person name="Kyndt J.A."/>
        </authorList>
    </citation>
    <scope>NUCLEOTIDE SEQUENCE [LARGE SCALE GENOMIC DNA]</scope>
    <source>
        <strain evidence="4 5">DSM 216</strain>
    </source>
</reference>
<sequence length="784" mass="86514">MLLKKTQPIVLFAIAIIIAMPSFAAPTFPPAPAGFQFQFSQPRSQGWSLDLNERETARLFFQIVYHASDGIDAEWTGDIATCQAGTVSADYQAATLRRVNWYRAMAGVPSDVILNDEYSRQAQQAALMMSANNALSHTPPSNWNCYSTEGATAASKSNLSLGHAGAEAVTGQMQDNGASNSIVGHRRWILYPQTQQMGAGSVTPIDGRSANALWVFDDNMWELRPAGRDQFVAWPPPGYVPYQVVYPRWSFSYPDADFSLASVEQLHNGTPINVSLASVQNGYGENTLVWIPSPYADGDNWAPPPADDVYAVTINNVRINGQSRSFNYSVTVFDPAVKGLDYEPQYITGADQLNRNESATYTFNELAIADGYEWRDSGVNSYTTVNDAENGLSNFIAEISSNYQAVDSTRPATGDAAYHLAHPTATNQFLTLDKTFLISANSQLQFNSYLGYASANQIAQVELSEDDGNSWIGIWQQAGQDRPATRYELQTVSLGEYANKTIQLRFSYLFDTGSYYPQTTGNVGWFFDDVELINVNQVTRGNPQPTTTQTSLVFNSSQAGQHLLQVRPRVFGEYSGEWSAAKLITVNENTTPDADDSFDRTTLEWQVTEIYIATLGYAPDNEGLQYWVNELRNGGWTTTTVAQAFFDNEIVQNLYPEDQGYAPLIEALYRNIFGREADTTGKEYWLGKLNSGAINRDQMIIALINGGWENAAATADMKRFGNRIQVGLAFANYQAQHRIVYTALSTAAQTLLRQRGAEVLTSVTDNNATRDAAIASIPSLFSAF</sequence>
<dbReference type="Proteomes" id="UP000548632">
    <property type="component" value="Unassembled WGS sequence"/>
</dbReference>
<dbReference type="Pfam" id="PF00188">
    <property type="entry name" value="CAP"/>
    <property type="match status" value="1"/>
</dbReference>
<dbReference type="EMBL" id="JABVCQ010000009">
    <property type="protein sequence ID" value="MBB1125764.1"/>
    <property type="molecule type" value="Genomic_DNA"/>
</dbReference>
<accession>A0A839HAV9</accession>
<organism evidence="4 5">
    <name type="scientific">Thiospirillum jenense</name>
    <dbReference type="NCBI Taxonomy" id="1653858"/>
    <lineage>
        <taxon>Bacteria</taxon>
        <taxon>Pseudomonadati</taxon>
        <taxon>Pseudomonadota</taxon>
        <taxon>Gammaproteobacteria</taxon>
        <taxon>Chromatiales</taxon>
        <taxon>Chromatiaceae</taxon>
        <taxon>Thiospirillum</taxon>
    </lineage>
</organism>
<comment type="caution">
    <text evidence="4">The sequence shown here is derived from an EMBL/GenBank/DDBJ whole genome shotgun (WGS) entry which is preliminary data.</text>
</comment>
<gene>
    <name evidence="4" type="ORF">HUK38_05890</name>
</gene>
<dbReference type="InterPro" id="IPR025282">
    <property type="entry name" value="DUF4214"/>
</dbReference>
<protein>
    <submittedName>
        <fullName evidence="4">DUF4214 domain-containing protein</fullName>
    </submittedName>
</protein>
<name>A0A839HAV9_9GAMM</name>
<evidence type="ECO:0000259" key="3">
    <source>
        <dbReference type="Pfam" id="PF13946"/>
    </source>
</evidence>
<dbReference type="CDD" id="cd05379">
    <property type="entry name" value="CAP_bacterial"/>
    <property type="match status" value="1"/>
</dbReference>
<dbReference type="InterPro" id="IPR038255">
    <property type="entry name" value="PBS_linker_sf"/>
</dbReference>
<proteinExistence type="predicted"/>
<dbReference type="Gene3D" id="1.10.3130.20">
    <property type="entry name" value="Phycobilisome linker domain"/>
    <property type="match status" value="1"/>
</dbReference>
<dbReference type="InterPro" id="IPR035940">
    <property type="entry name" value="CAP_sf"/>
</dbReference>
<dbReference type="AlphaFoldDB" id="A0A839HAV9"/>
<dbReference type="InterPro" id="IPR014044">
    <property type="entry name" value="CAP_dom"/>
</dbReference>